<dbReference type="Proteomes" id="UP000076848">
    <property type="component" value="Unassembled WGS sequence"/>
</dbReference>
<dbReference type="AlphaFoldDB" id="A0A157SJ42"/>
<sequence>MAIEETFTWPSANDPQGTVTFRRLVAQFGDGYRQAAADGINNKVQSWPLQFIGTDTYLAPILAFFDRHAGYRSFRWTPPLGEEGWYEVTSYSPTPIGGPVYTISATFQQVFKP</sequence>
<keyword evidence="2" id="KW-1185">Reference proteome</keyword>
<accession>A0A157SJ42</accession>
<reference evidence="1 2" key="1">
    <citation type="submission" date="2016-04" db="EMBL/GenBank/DDBJ databases">
        <authorList>
            <consortium name="Pathogen Informatics"/>
        </authorList>
    </citation>
    <scope>NUCLEOTIDE SEQUENCE [LARGE SCALE GENOMIC DNA]</scope>
    <source>
        <strain evidence="1 2">H050680373</strain>
    </source>
</reference>
<dbReference type="STRING" id="288768.SAMEA3906486_03114"/>
<dbReference type="InterPro" id="IPR010265">
    <property type="entry name" value="Phage_lambda_TipM"/>
</dbReference>
<dbReference type="Pfam" id="PF05939">
    <property type="entry name" value="Phage_min_tail"/>
    <property type="match status" value="1"/>
</dbReference>
<organism evidence="1 2">
    <name type="scientific">Bordetella ansorpii</name>
    <dbReference type="NCBI Taxonomy" id="288768"/>
    <lineage>
        <taxon>Bacteria</taxon>
        <taxon>Pseudomonadati</taxon>
        <taxon>Pseudomonadota</taxon>
        <taxon>Betaproteobacteria</taxon>
        <taxon>Burkholderiales</taxon>
        <taxon>Alcaligenaceae</taxon>
        <taxon>Bordetella</taxon>
    </lineage>
</organism>
<protein>
    <submittedName>
        <fullName evidence="1">Phage-related protein</fullName>
    </submittedName>
</protein>
<gene>
    <name evidence="1" type="ORF">SAMEA3906486_03114</name>
</gene>
<dbReference type="EMBL" id="FKIF01000006">
    <property type="protein sequence ID" value="SAI70472.1"/>
    <property type="molecule type" value="Genomic_DNA"/>
</dbReference>
<evidence type="ECO:0000313" key="1">
    <source>
        <dbReference type="EMBL" id="SAI70472.1"/>
    </source>
</evidence>
<dbReference type="OrthoDB" id="8607203at2"/>
<dbReference type="RefSeq" id="WP_066128458.1">
    <property type="nucleotide sequence ID" value="NZ_FKIF01000006.1"/>
</dbReference>
<name>A0A157SJ42_9BORD</name>
<evidence type="ECO:0000313" key="2">
    <source>
        <dbReference type="Proteomes" id="UP000076848"/>
    </source>
</evidence>
<proteinExistence type="predicted"/>